<proteinExistence type="predicted"/>
<dbReference type="InterPro" id="IPR046960">
    <property type="entry name" value="PPR_At4g14850-like_plant"/>
</dbReference>
<keyword evidence="2" id="KW-1185">Reference proteome</keyword>
<dbReference type="EMBL" id="PDCK01000039">
    <property type="protein sequence ID" value="PRQ55822.1"/>
    <property type="molecule type" value="Genomic_DNA"/>
</dbReference>
<dbReference type="GO" id="GO:0009451">
    <property type="term" value="P:RNA modification"/>
    <property type="evidence" value="ECO:0007669"/>
    <property type="project" value="InterPro"/>
</dbReference>
<evidence type="ECO:0000313" key="1">
    <source>
        <dbReference type="EMBL" id="PRQ55822.1"/>
    </source>
</evidence>
<dbReference type="STRING" id="74649.A0A2P6SAW9"/>
<organism evidence="1 2">
    <name type="scientific">Rosa chinensis</name>
    <name type="common">China rose</name>
    <dbReference type="NCBI Taxonomy" id="74649"/>
    <lineage>
        <taxon>Eukaryota</taxon>
        <taxon>Viridiplantae</taxon>
        <taxon>Streptophyta</taxon>
        <taxon>Embryophyta</taxon>
        <taxon>Tracheophyta</taxon>
        <taxon>Spermatophyta</taxon>
        <taxon>Magnoliopsida</taxon>
        <taxon>eudicotyledons</taxon>
        <taxon>Gunneridae</taxon>
        <taxon>Pentapetalae</taxon>
        <taxon>rosids</taxon>
        <taxon>fabids</taxon>
        <taxon>Rosales</taxon>
        <taxon>Rosaceae</taxon>
        <taxon>Rosoideae</taxon>
        <taxon>Rosoideae incertae sedis</taxon>
        <taxon>Rosa</taxon>
    </lineage>
</organism>
<dbReference type="Gene3D" id="1.25.40.10">
    <property type="entry name" value="Tetratricopeptide repeat domain"/>
    <property type="match status" value="1"/>
</dbReference>
<reference evidence="1 2" key="1">
    <citation type="journal article" date="2018" name="Nat. Genet.">
        <title>The Rosa genome provides new insights in the design of modern roses.</title>
        <authorList>
            <person name="Bendahmane M."/>
        </authorList>
    </citation>
    <scope>NUCLEOTIDE SEQUENCE [LARGE SCALE GENOMIC DNA]</scope>
    <source>
        <strain evidence="2">cv. Old Blush</strain>
    </source>
</reference>
<dbReference type="PANTHER" id="PTHR47926:SF436">
    <property type="entry name" value="PENTATRICOPEPTIDE REPEAT-CONTAINING PROTEIN ELI1, CHLOROPLASTIC-LIKE ISOFORM X2"/>
    <property type="match status" value="1"/>
</dbReference>
<evidence type="ECO:0008006" key="3">
    <source>
        <dbReference type="Google" id="ProtNLM"/>
    </source>
</evidence>
<name>A0A2P6SAW9_ROSCH</name>
<dbReference type="GO" id="GO:0003723">
    <property type="term" value="F:RNA binding"/>
    <property type="evidence" value="ECO:0007669"/>
    <property type="project" value="InterPro"/>
</dbReference>
<dbReference type="InterPro" id="IPR011990">
    <property type="entry name" value="TPR-like_helical_dom_sf"/>
</dbReference>
<dbReference type="AlphaFoldDB" id="A0A2P6SAW9"/>
<comment type="caution">
    <text evidence="1">The sequence shown here is derived from an EMBL/GenBank/DDBJ whole genome shotgun (WGS) entry which is preliminary data.</text>
</comment>
<dbReference type="Gramene" id="PRQ55822">
    <property type="protein sequence ID" value="PRQ55822"/>
    <property type="gene ID" value="RchiOBHm_Chr1g0328861"/>
</dbReference>
<dbReference type="PANTHER" id="PTHR47926">
    <property type="entry name" value="PENTATRICOPEPTIDE REPEAT-CONTAINING PROTEIN"/>
    <property type="match status" value="1"/>
</dbReference>
<accession>A0A2P6SAW9</accession>
<sequence length="172" mass="19419">MALEGNGERALELFDDILNQGVKPDEVVFVAVLTACSNVGLLEHGRNISCQCTGLLEEAVDLIKCMPMEPNDDVIWGCLLAACQTHKKVEMAAYAAEQISKLTEKSHIALMLQEITSRLRDARHVPYLDNVLLNVDEKDKEYLPFTNRTLSHLRVPTRMPCVQMYSFRDKEI</sequence>
<evidence type="ECO:0000313" key="2">
    <source>
        <dbReference type="Proteomes" id="UP000238479"/>
    </source>
</evidence>
<gene>
    <name evidence="1" type="ORF">RchiOBHm_Chr1g0328861</name>
</gene>
<dbReference type="Proteomes" id="UP000238479">
    <property type="component" value="Chromosome 1"/>
</dbReference>
<protein>
    <recommendedName>
        <fullName evidence="3">Pentatricopeptide</fullName>
    </recommendedName>
</protein>